<accession>A0A3L8SK17</accession>
<evidence type="ECO:0000256" key="1">
    <source>
        <dbReference type="SAM" id="MobiDB-lite"/>
    </source>
</evidence>
<evidence type="ECO:0000313" key="2">
    <source>
        <dbReference type="EMBL" id="RLW03345.1"/>
    </source>
</evidence>
<organism evidence="2 3">
    <name type="scientific">Chloebia gouldiae</name>
    <name type="common">Gouldian finch</name>
    <name type="synonym">Erythrura gouldiae</name>
    <dbReference type="NCBI Taxonomy" id="44316"/>
    <lineage>
        <taxon>Eukaryota</taxon>
        <taxon>Metazoa</taxon>
        <taxon>Chordata</taxon>
        <taxon>Craniata</taxon>
        <taxon>Vertebrata</taxon>
        <taxon>Euteleostomi</taxon>
        <taxon>Archelosauria</taxon>
        <taxon>Archosauria</taxon>
        <taxon>Dinosauria</taxon>
        <taxon>Saurischia</taxon>
        <taxon>Theropoda</taxon>
        <taxon>Coelurosauria</taxon>
        <taxon>Aves</taxon>
        <taxon>Neognathae</taxon>
        <taxon>Neoaves</taxon>
        <taxon>Telluraves</taxon>
        <taxon>Australaves</taxon>
        <taxon>Passeriformes</taxon>
        <taxon>Passeroidea</taxon>
        <taxon>Passeridae</taxon>
        <taxon>Chloebia</taxon>
    </lineage>
</organism>
<comment type="caution">
    <text evidence="2">The sequence shown here is derived from an EMBL/GenBank/DDBJ whole genome shotgun (WGS) entry which is preliminary data.</text>
</comment>
<gene>
    <name evidence="2" type="ORF">DV515_00006643</name>
</gene>
<feature type="compositionally biased region" description="Basic and acidic residues" evidence="1">
    <location>
        <begin position="1"/>
        <end position="10"/>
    </location>
</feature>
<dbReference type="Proteomes" id="UP000276834">
    <property type="component" value="Unassembled WGS sequence"/>
</dbReference>
<feature type="region of interest" description="Disordered" evidence="1">
    <location>
        <begin position="1"/>
        <end position="23"/>
    </location>
</feature>
<dbReference type="AlphaFoldDB" id="A0A3L8SK17"/>
<proteinExistence type="predicted"/>
<protein>
    <submittedName>
        <fullName evidence="2">Uncharacterized protein</fullName>
    </submittedName>
</protein>
<evidence type="ECO:0000313" key="3">
    <source>
        <dbReference type="Proteomes" id="UP000276834"/>
    </source>
</evidence>
<dbReference type="EMBL" id="QUSF01000016">
    <property type="protein sequence ID" value="RLW03345.1"/>
    <property type="molecule type" value="Genomic_DNA"/>
</dbReference>
<name>A0A3L8SK17_CHLGU</name>
<reference evidence="2 3" key="1">
    <citation type="journal article" date="2018" name="Proc. R. Soc. B">
        <title>A non-coding region near Follistatin controls head colour polymorphism in the Gouldian finch.</title>
        <authorList>
            <person name="Toomey M.B."/>
            <person name="Marques C.I."/>
            <person name="Andrade P."/>
            <person name="Araujo P.M."/>
            <person name="Sabatino S."/>
            <person name="Gazda M.A."/>
            <person name="Afonso S."/>
            <person name="Lopes R.J."/>
            <person name="Corbo J.C."/>
            <person name="Carneiro M."/>
        </authorList>
    </citation>
    <scope>NUCLEOTIDE SEQUENCE [LARGE SCALE GENOMIC DNA]</scope>
    <source>
        <strain evidence="2">Red01</strain>
        <tissue evidence="2">Muscle</tissue>
    </source>
</reference>
<keyword evidence="3" id="KW-1185">Reference proteome</keyword>
<sequence>MNFVDTEHLHAPGSPRGRGSVMKSGRKLSICDLKKAINGTSRSRDDLPELNFVTFCDPLLPPG</sequence>